<evidence type="ECO:0000313" key="3">
    <source>
        <dbReference type="Proteomes" id="UP000289738"/>
    </source>
</evidence>
<dbReference type="Proteomes" id="UP000289738">
    <property type="component" value="Chromosome B01"/>
</dbReference>
<feature type="compositionally biased region" description="Basic residues" evidence="1">
    <location>
        <begin position="1"/>
        <end position="21"/>
    </location>
</feature>
<evidence type="ECO:0008006" key="4">
    <source>
        <dbReference type="Google" id="ProtNLM"/>
    </source>
</evidence>
<gene>
    <name evidence="2" type="ORF">Ahy_B01g054911</name>
</gene>
<comment type="caution">
    <text evidence="2">The sequence shown here is derived from an EMBL/GenBank/DDBJ whole genome shotgun (WGS) entry which is preliminary data.</text>
</comment>
<evidence type="ECO:0000313" key="2">
    <source>
        <dbReference type="EMBL" id="RYR30083.1"/>
    </source>
</evidence>
<organism evidence="2 3">
    <name type="scientific">Arachis hypogaea</name>
    <name type="common">Peanut</name>
    <dbReference type="NCBI Taxonomy" id="3818"/>
    <lineage>
        <taxon>Eukaryota</taxon>
        <taxon>Viridiplantae</taxon>
        <taxon>Streptophyta</taxon>
        <taxon>Embryophyta</taxon>
        <taxon>Tracheophyta</taxon>
        <taxon>Spermatophyta</taxon>
        <taxon>Magnoliopsida</taxon>
        <taxon>eudicotyledons</taxon>
        <taxon>Gunneridae</taxon>
        <taxon>Pentapetalae</taxon>
        <taxon>rosids</taxon>
        <taxon>fabids</taxon>
        <taxon>Fabales</taxon>
        <taxon>Fabaceae</taxon>
        <taxon>Papilionoideae</taxon>
        <taxon>50 kb inversion clade</taxon>
        <taxon>dalbergioids sensu lato</taxon>
        <taxon>Dalbergieae</taxon>
        <taxon>Pterocarpus clade</taxon>
        <taxon>Arachis</taxon>
    </lineage>
</organism>
<reference evidence="2 3" key="1">
    <citation type="submission" date="2019-01" db="EMBL/GenBank/DDBJ databases">
        <title>Sequencing of cultivated peanut Arachis hypogaea provides insights into genome evolution and oil improvement.</title>
        <authorList>
            <person name="Chen X."/>
        </authorList>
    </citation>
    <scope>NUCLEOTIDE SEQUENCE [LARGE SCALE GENOMIC DNA]</scope>
    <source>
        <strain evidence="3">cv. Fuhuasheng</strain>
        <tissue evidence="2">Leaves</tissue>
    </source>
</reference>
<protein>
    <recommendedName>
        <fullName evidence="4">FAR1 domain-containing protein</fullName>
    </recommendedName>
</protein>
<feature type="region of interest" description="Disordered" evidence="1">
    <location>
        <begin position="1"/>
        <end position="26"/>
    </location>
</feature>
<accession>A0A445AUL2</accession>
<evidence type="ECO:0000256" key="1">
    <source>
        <dbReference type="SAM" id="MobiDB-lite"/>
    </source>
</evidence>
<proteinExistence type="predicted"/>
<keyword evidence="3" id="KW-1185">Reference proteome</keyword>
<name>A0A445AUL2_ARAHY</name>
<dbReference type="AlphaFoldDB" id="A0A445AUL2"/>
<dbReference type="EMBL" id="SDMP01000011">
    <property type="protein sequence ID" value="RYR30083.1"/>
    <property type="molecule type" value="Genomic_DNA"/>
</dbReference>
<sequence length="176" mass="20883">MRIFERKRRRSAGEKKKKKKRGREEEDKALCLEVEESEHYFEESVCAPDSVEGCHVIVEESFVGEEESEGFEHFEGFGAESDIHDEFGDGFYDIWEERTTDEIADLGCMNMKEITVEEIKSLHFPDQKVAFLFYNLYTKMNGFPARRYRCRRNVNNEVTQQSFVCFRQDFRKEKTV</sequence>